<evidence type="ECO:0000313" key="2">
    <source>
        <dbReference type="Proteomes" id="UP000807115"/>
    </source>
</evidence>
<organism evidence="1 2">
    <name type="scientific">Sorghum bicolor</name>
    <name type="common">Sorghum</name>
    <name type="synonym">Sorghum vulgare</name>
    <dbReference type="NCBI Taxonomy" id="4558"/>
    <lineage>
        <taxon>Eukaryota</taxon>
        <taxon>Viridiplantae</taxon>
        <taxon>Streptophyta</taxon>
        <taxon>Embryophyta</taxon>
        <taxon>Tracheophyta</taxon>
        <taxon>Spermatophyta</taxon>
        <taxon>Magnoliopsida</taxon>
        <taxon>Liliopsida</taxon>
        <taxon>Poales</taxon>
        <taxon>Poaceae</taxon>
        <taxon>PACMAD clade</taxon>
        <taxon>Panicoideae</taxon>
        <taxon>Andropogonodae</taxon>
        <taxon>Andropogoneae</taxon>
        <taxon>Sorghinae</taxon>
        <taxon>Sorghum</taxon>
    </lineage>
</organism>
<reference evidence="1" key="1">
    <citation type="journal article" date="2019" name="BMC Genomics">
        <title>A new reference genome for Sorghum bicolor reveals high levels of sequence similarity between sweet and grain genotypes: implications for the genetics of sugar metabolism.</title>
        <authorList>
            <person name="Cooper E.A."/>
            <person name="Brenton Z.W."/>
            <person name="Flinn B.S."/>
            <person name="Jenkins J."/>
            <person name="Shu S."/>
            <person name="Flowers D."/>
            <person name="Luo F."/>
            <person name="Wang Y."/>
            <person name="Xia P."/>
            <person name="Barry K."/>
            <person name="Daum C."/>
            <person name="Lipzen A."/>
            <person name="Yoshinaga Y."/>
            <person name="Schmutz J."/>
            <person name="Saski C."/>
            <person name="Vermerris W."/>
            <person name="Kresovich S."/>
        </authorList>
    </citation>
    <scope>NUCLEOTIDE SEQUENCE</scope>
</reference>
<sequence length="75" mass="7771">MRGLFLADGGGGSARMDCPHQLPPLPPLCCVANMAALLVAEQDVAQVHGAPPSTAGVAMLMLDLSRLISHMTHLP</sequence>
<accession>A0A921QK40</accession>
<dbReference type="Proteomes" id="UP000807115">
    <property type="component" value="Chromosome 7"/>
</dbReference>
<evidence type="ECO:0000313" key="1">
    <source>
        <dbReference type="EMBL" id="KAG0523373.1"/>
    </source>
</evidence>
<proteinExistence type="predicted"/>
<dbReference type="EMBL" id="CM027686">
    <property type="protein sequence ID" value="KAG0523373.1"/>
    <property type="molecule type" value="Genomic_DNA"/>
</dbReference>
<comment type="caution">
    <text evidence="1">The sequence shown here is derived from an EMBL/GenBank/DDBJ whole genome shotgun (WGS) entry which is preliminary data.</text>
</comment>
<protein>
    <submittedName>
        <fullName evidence="1">Uncharacterized protein</fullName>
    </submittedName>
</protein>
<name>A0A921QK40_SORBI</name>
<reference evidence="1" key="2">
    <citation type="submission" date="2020-10" db="EMBL/GenBank/DDBJ databases">
        <authorList>
            <person name="Cooper E.A."/>
            <person name="Brenton Z.W."/>
            <person name="Flinn B.S."/>
            <person name="Jenkins J."/>
            <person name="Shu S."/>
            <person name="Flowers D."/>
            <person name="Luo F."/>
            <person name="Wang Y."/>
            <person name="Xia P."/>
            <person name="Barry K."/>
            <person name="Daum C."/>
            <person name="Lipzen A."/>
            <person name="Yoshinaga Y."/>
            <person name="Schmutz J."/>
            <person name="Saski C."/>
            <person name="Vermerris W."/>
            <person name="Kresovich S."/>
        </authorList>
    </citation>
    <scope>NUCLEOTIDE SEQUENCE</scope>
</reference>
<gene>
    <name evidence="1" type="ORF">BDA96_07G118100</name>
</gene>
<dbReference type="AlphaFoldDB" id="A0A921QK40"/>